<keyword evidence="5 6" id="KW-0408">Iron</keyword>
<name>A0A859QFF5_9HYPH</name>
<dbReference type="GO" id="GO:0009055">
    <property type="term" value="F:electron transfer activity"/>
    <property type="evidence" value="ECO:0007669"/>
    <property type="project" value="InterPro"/>
</dbReference>
<keyword evidence="9" id="KW-1185">Reference proteome</keyword>
<reference evidence="8 9" key="1">
    <citation type="submission" date="2019-06" db="EMBL/GenBank/DDBJ databases">
        <title>Complete genome sequence of Ensifer mexicanus ITTG R7 isolated from nodules of Acacia angustissima (Mill.) Kuntze.</title>
        <authorList>
            <person name="Rincon-Rosales R."/>
            <person name="Rogel M.A."/>
            <person name="Guerrero G."/>
            <person name="Rincon-Molina C.I."/>
            <person name="Lopez-Lopez A."/>
            <person name="Martinez-Romero E."/>
        </authorList>
    </citation>
    <scope>NUCLEOTIDE SEQUENCE [LARGE SCALE GENOMIC DNA]</scope>
    <source>
        <strain evidence="8 9">ITTG R7</strain>
        <plasmid evidence="9">pemeittgr7c</plasmid>
    </source>
</reference>
<evidence type="ECO:0000256" key="5">
    <source>
        <dbReference type="ARBA" id="ARBA00023004"/>
    </source>
</evidence>
<keyword evidence="2 6" id="KW-0349">Heme</keyword>
<dbReference type="KEGG" id="emx:FKV68_26965"/>
<accession>A0A859QFF5</accession>
<dbReference type="GO" id="GO:0020037">
    <property type="term" value="F:heme binding"/>
    <property type="evidence" value="ECO:0007669"/>
    <property type="project" value="InterPro"/>
</dbReference>
<geneLocation type="plasmid" evidence="9">
    <name>pemeittgr7c</name>
</geneLocation>
<evidence type="ECO:0000256" key="3">
    <source>
        <dbReference type="ARBA" id="ARBA00022723"/>
    </source>
</evidence>
<dbReference type="Gene3D" id="1.10.760.10">
    <property type="entry name" value="Cytochrome c-like domain"/>
    <property type="match status" value="3"/>
</dbReference>
<dbReference type="InterPro" id="IPR050597">
    <property type="entry name" value="Cytochrome_c_Oxidase_Subunit"/>
</dbReference>
<evidence type="ECO:0000256" key="6">
    <source>
        <dbReference type="PROSITE-ProRule" id="PRU00433"/>
    </source>
</evidence>
<protein>
    <submittedName>
        <fullName evidence="8">Cytochrome C</fullName>
    </submittedName>
</protein>
<evidence type="ECO:0000256" key="1">
    <source>
        <dbReference type="ARBA" id="ARBA00022448"/>
    </source>
</evidence>
<evidence type="ECO:0000256" key="4">
    <source>
        <dbReference type="ARBA" id="ARBA00022982"/>
    </source>
</evidence>
<dbReference type="PROSITE" id="PS51007">
    <property type="entry name" value="CYTC"/>
    <property type="match status" value="3"/>
</dbReference>
<dbReference type="Proteomes" id="UP000510721">
    <property type="component" value="Plasmid pEmeITTGR7c"/>
</dbReference>
<dbReference type="PANTHER" id="PTHR33751">
    <property type="entry name" value="CBB3-TYPE CYTOCHROME C OXIDASE SUBUNIT FIXP"/>
    <property type="match status" value="1"/>
</dbReference>
<dbReference type="PANTHER" id="PTHR33751:SF9">
    <property type="entry name" value="CYTOCHROME C4"/>
    <property type="match status" value="1"/>
</dbReference>
<feature type="domain" description="Cytochrome c" evidence="7">
    <location>
        <begin position="171"/>
        <end position="253"/>
    </location>
</feature>
<keyword evidence="8" id="KW-0614">Plasmid</keyword>
<dbReference type="GO" id="GO:0046872">
    <property type="term" value="F:metal ion binding"/>
    <property type="evidence" value="ECO:0007669"/>
    <property type="project" value="UniProtKB-KW"/>
</dbReference>
<dbReference type="AlphaFoldDB" id="A0A859QFF5"/>
<dbReference type="EMBL" id="CP041241">
    <property type="protein sequence ID" value="QLL65013.1"/>
    <property type="molecule type" value="Genomic_DNA"/>
</dbReference>
<evidence type="ECO:0000256" key="2">
    <source>
        <dbReference type="ARBA" id="ARBA00022617"/>
    </source>
</evidence>
<organism evidence="8 9">
    <name type="scientific">Sinorhizobium mexicanum</name>
    <dbReference type="NCBI Taxonomy" id="375549"/>
    <lineage>
        <taxon>Bacteria</taxon>
        <taxon>Pseudomonadati</taxon>
        <taxon>Pseudomonadota</taxon>
        <taxon>Alphaproteobacteria</taxon>
        <taxon>Hyphomicrobiales</taxon>
        <taxon>Rhizobiaceae</taxon>
        <taxon>Sinorhizobium/Ensifer group</taxon>
        <taxon>Sinorhizobium</taxon>
    </lineage>
</organism>
<proteinExistence type="predicted"/>
<dbReference type="Pfam" id="PF13442">
    <property type="entry name" value="Cytochrome_CBB3"/>
    <property type="match status" value="1"/>
</dbReference>
<keyword evidence="1" id="KW-0813">Transport</keyword>
<gene>
    <name evidence="8" type="ORF">FKV68_26965</name>
</gene>
<evidence type="ECO:0000259" key="7">
    <source>
        <dbReference type="PROSITE" id="PS51007"/>
    </source>
</evidence>
<evidence type="ECO:0000313" key="9">
    <source>
        <dbReference type="Proteomes" id="UP000510721"/>
    </source>
</evidence>
<keyword evidence="4" id="KW-0249">Electron transport</keyword>
<dbReference type="SUPFAM" id="SSF46626">
    <property type="entry name" value="Cytochrome c"/>
    <property type="match status" value="3"/>
</dbReference>
<evidence type="ECO:0000313" key="8">
    <source>
        <dbReference type="EMBL" id="QLL65013.1"/>
    </source>
</evidence>
<dbReference type="InterPro" id="IPR036909">
    <property type="entry name" value="Cyt_c-like_dom_sf"/>
</dbReference>
<dbReference type="InterPro" id="IPR009056">
    <property type="entry name" value="Cyt_c-like_dom"/>
</dbReference>
<feature type="domain" description="Cytochrome c" evidence="7">
    <location>
        <begin position="69"/>
        <end position="155"/>
    </location>
</feature>
<keyword evidence="3 6" id="KW-0479">Metal-binding</keyword>
<feature type="domain" description="Cytochrome c" evidence="7">
    <location>
        <begin position="264"/>
        <end position="353"/>
    </location>
</feature>
<sequence length="377" mass="41021">MMHVDWKHLALALAILPFAVIFAAWIGFFNVGASSGHWKVTDWFLHFAMRSAVRTYALAVEVPSELPNYAVQTAAGHFPRGCAICHGAPGEPRSPAVLRMLPQPPDLAERVNSWSDAELFRIVKHGVRFTGMPAWPSQKRDDEVWAMVAFLRRLPALGAEAYRDLAYGPVGSLVDRPATFEQAVADCTRCHGADGRGRSTATPVIAGQKESYLLQSLAAYAADRRPSGVMGVVAKAVGRRYWQDLAAHFAALPPPQGRAGAATVLIEAGKKLATEGNPSRRIPACLVCHASRDRNPAFPSLIGQPGPYVEQQLRLFRDGQRGDSGYGRVMREVARPLSDNDIAALAAYFATADLRPTRPIASARDDEVYRSRGAGDR</sequence>